<comment type="similarity">
    <text evidence="1">Belongs to the transposase 11 family.</text>
</comment>
<evidence type="ECO:0000256" key="4">
    <source>
        <dbReference type="ARBA" id="ARBA00023172"/>
    </source>
</evidence>
<dbReference type="InterPro" id="IPR047952">
    <property type="entry name" value="Transpos_IS4"/>
</dbReference>
<dbReference type="EMBL" id="JAENRR010000143">
    <property type="protein sequence ID" value="MBK3520045.1"/>
    <property type="molecule type" value="Genomic_DNA"/>
</dbReference>
<proteinExistence type="inferred from homology"/>
<dbReference type="NCBIfam" id="NF033592">
    <property type="entry name" value="transpos_IS4_1"/>
    <property type="match status" value="1"/>
</dbReference>
<evidence type="ECO:0000256" key="2">
    <source>
        <dbReference type="ARBA" id="ARBA00022578"/>
    </source>
</evidence>
<evidence type="ECO:0000256" key="3">
    <source>
        <dbReference type="ARBA" id="ARBA00023125"/>
    </source>
</evidence>
<dbReference type="InterPro" id="IPR012337">
    <property type="entry name" value="RNaseH-like_sf"/>
</dbReference>
<evidence type="ECO:0000256" key="1">
    <source>
        <dbReference type="ARBA" id="ARBA00010075"/>
    </source>
</evidence>
<sequence>MTENINYELDTTEFHRDTTDGREKKLFVRKRELTLKNVILLIMSLQSAVQRDLDRFFTKLNSSSYTIRKASKGAFSQARAKINEKGFIRLNRVVINTFYRRGVAKLWKNHRLIGVDGTRLMLPNHPTIKEEFGTCKFGPKSDSERSMATGSMLFDVLNQLTLDARLSPYKKTNGKSAGERALLQQHLPSLEKGDLLIMDRGYPSIALFFMLIARGVDFCARMKTGWWKVVREFRDSGAKEQFVEFSLPKSQRDKLKEFPEWTYKIIKCRLIRVELEHGEVEILCTSLTDIEKYPHNEFKELYHLRWNHEEAYKLLKNRIELEDFSGKTANAVKQDFHAKIFLLSLTAAYAHPIEERVREEFRADEKRKHSQKINRTNAIAATKDILIAMFVKRQYCIAINAFDEIVYRTRELIRPNRLFERKKKPKKSYSMNYKRL</sequence>
<dbReference type="RefSeq" id="WP_200467262.1">
    <property type="nucleotide sequence ID" value="NZ_JAENRR010000143.1"/>
</dbReference>
<protein>
    <submittedName>
        <fullName evidence="6">IS4 family transposase</fullName>
    </submittedName>
</protein>
<evidence type="ECO:0000313" key="6">
    <source>
        <dbReference type="EMBL" id="MBK3520045.1"/>
    </source>
</evidence>
<reference evidence="6 7" key="1">
    <citation type="submission" date="2021-01" db="EMBL/GenBank/DDBJ databases">
        <title>Carboxyliciviraga sp.nov., isolated from coastal sediments.</title>
        <authorList>
            <person name="Lu D."/>
            <person name="Zhang T."/>
        </authorList>
    </citation>
    <scope>NUCLEOTIDE SEQUENCE [LARGE SCALE GENOMIC DNA]</scope>
    <source>
        <strain evidence="6 7">N1Y132</strain>
    </source>
</reference>
<dbReference type="Proteomes" id="UP000605676">
    <property type="component" value="Unassembled WGS sequence"/>
</dbReference>
<dbReference type="InterPro" id="IPR002559">
    <property type="entry name" value="Transposase_11"/>
</dbReference>
<dbReference type="PANTHER" id="PTHR33258">
    <property type="entry name" value="TRANSPOSASE INSL FOR INSERTION SEQUENCE ELEMENT IS186A-RELATED"/>
    <property type="match status" value="1"/>
</dbReference>
<organism evidence="6 7">
    <name type="scientific">Carboxylicivirga marina</name>
    <dbReference type="NCBI Taxonomy" id="2800988"/>
    <lineage>
        <taxon>Bacteria</taxon>
        <taxon>Pseudomonadati</taxon>
        <taxon>Bacteroidota</taxon>
        <taxon>Bacteroidia</taxon>
        <taxon>Marinilabiliales</taxon>
        <taxon>Marinilabiliaceae</taxon>
        <taxon>Carboxylicivirga</taxon>
    </lineage>
</organism>
<dbReference type="Pfam" id="PF01609">
    <property type="entry name" value="DDE_Tnp_1"/>
    <property type="match status" value="1"/>
</dbReference>
<evidence type="ECO:0000313" key="7">
    <source>
        <dbReference type="Proteomes" id="UP000605676"/>
    </source>
</evidence>
<feature type="domain" description="Transposase IS4-like" evidence="5">
    <location>
        <begin position="111"/>
        <end position="343"/>
    </location>
</feature>
<dbReference type="SUPFAM" id="SSF53098">
    <property type="entry name" value="Ribonuclease H-like"/>
    <property type="match status" value="1"/>
</dbReference>
<keyword evidence="3" id="KW-0238">DNA-binding</keyword>
<name>A0ABS1HQT9_9BACT</name>
<keyword evidence="7" id="KW-1185">Reference proteome</keyword>
<comment type="caution">
    <text evidence="6">The sequence shown here is derived from an EMBL/GenBank/DDBJ whole genome shotgun (WGS) entry which is preliminary data.</text>
</comment>
<dbReference type="PANTHER" id="PTHR33258:SF1">
    <property type="entry name" value="TRANSPOSASE INSL FOR INSERTION SEQUENCE ELEMENT IS186A-RELATED"/>
    <property type="match status" value="1"/>
</dbReference>
<accession>A0ABS1HQT9</accession>
<keyword evidence="2" id="KW-0815">Transposition</keyword>
<keyword evidence="4" id="KW-0233">DNA recombination</keyword>
<evidence type="ECO:0000259" key="5">
    <source>
        <dbReference type="Pfam" id="PF01609"/>
    </source>
</evidence>
<gene>
    <name evidence="6" type="ORF">JIV24_22125</name>
</gene>